<dbReference type="Proteomes" id="UP000623467">
    <property type="component" value="Unassembled WGS sequence"/>
</dbReference>
<accession>A0A8H6XGC5</accession>
<name>A0A8H6XGC5_9AGAR</name>
<gene>
    <name evidence="1" type="ORF">MSAN_02136200</name>
</gene>
<reference evidence="1" key="1">
    <citation type="submission" date="2020-05" db="EMBL/GenBank/DDBJ databases">
        <title>Mycena genomes resolve the evolution of fungal bioluminescence.</title>
        <authorList>
            <person name="Tsai I.J."/>
        </authorList>
    </citation>
    <scope>NUCLEOTIDE SEQUENCE</scope>
    <source>
        <strain evidence="1">160909Yilan</strain>
    </source>
</reference>
<comment type="caution">
    <text evidence="1">The sequence shown here is derived from an EMBL/GenBank/DDBJ whole genome shotgun (WGS) entry which is preliminary data.</text>
</comment>
<dbReference type="EMBL" id="JACAZH010000030">
    <property type="protein sequence ID" value="KAF7340643.1"/>
    <property type="molecule type" value="Genomic_DNA"/>
</dbReference>
<organism evidence="1 2">
    <name type="scientific">Mycena sanguinolenta</name>
    <dbReference type="NCBI Taxonomy" id="230812"/>
    <lineage>
        <taxon>Eukaryota</taxon>
        <taxon>Fungi</taxon>
        <taxon>Dikarya</taxon>
        <taxon>Basidiomycota</taxon>
        <taxon>Agaricomycotina</taxon>
        <taxon>Agaricomycetes</taxon>
        <taxon>Agaricomycetidae</taxon>
        <taxon>Agaricales</taxon>
        <taxon>Marasmiineae</taxon>
        <taxon>Mycenaceae</taxon>
        <taxon>Mycena</taxon>
    </lineage>
</organism>
<keyword evidence="2" id="KW-1185">Reference proteome</keyword>
<evidence type="ECO:0000313" key="2">
    <source>
        <dbReference type="Proteomes" id="UP000623467"/>
    </source>
</evidence>
<dbReference type="AlphaFoldDB" id="A0A8H6XGC5"/>
<dbReference type="OrthoDB" id="3117364at2759"/>
<evidence type="ECO:0000313" key="1">
    <source>
        <dbReference type="EMBL" id="KAF7340643.1"/>
    </source>
</evidence>
<protein>
    <submittedName>
        <fullName evidence="1">Uncharacterized protein</fullName>
    </submittedName>
</protein>
<sequence>MISYRFRKFWIVIKVPILRQCIFMRTAYVTFPPPVLGLTYRKNQDFTEAFNYLYSAFQRAFSGEVLNNTLSISLYSLWDADDHTWLSQANHIFCRLNIVSNFEDYVDSDGEDFDADIKSNCNSTWTEDYESESPPTSACDDHRDLDVDAEAMHPEKDAHDAAGENHESDHTEILNCANHNTSRSTLEEDMVAEEIFVPSPTFRIVFYIQLLLISFLALSGVHHHVW</sequence>
<proteinExistence type="predicted"/>